<dbReference type="InterPro" id="IPR006675">
    <property type="entry name" value="HDIG_dom"/>
</dbReference>
<gene>
    <name evidence="3" type="primary">rpfG_3</name>
    <name evidence="3" type="ORF">CLHUN_04470</name>
</gene>
<protein>
    <submittedName>
        <fullName evidence="3">Cyclic di-GMP phosphodiesterase response regulator RpfG</fullName>
        <ecNumber evidence="3">3.1.4.52</ecNumber>
    </submittedName>
</protein>
<accession>A0A1V4SQ29</accession>
<dbReference type="Gene3D" id="1.10.3210.10">
    <property type="entry name" value="Hypothetical protein af1432"/>
    <property type="match status" value="1"/>
</dbReference>
<keyword evidence="4" id="KW-1185">Reference proteome</keyword>
<dbReference type="PROSITE" id="PS51831">
    <property type="entry name" value="HD"/>
    <property type="match status" value="1"/>
</dbReference>
<dbReference type="STRING" id="48256.CLHUN_04470"/>
<feature type="domain" description="HD" evidence="1">
    <location>
        <begin position="131"/>
        <end position="254"/>
    </location>
</feature>
<dbReference type="OrthoDB" id="9804747at2"/>
<dbReference type="InterPro" id="IPR006674">
    <property type="entry name" value="HD_domain"/>
</dbReference>
<sequence>MTKLRVNVFDCRCGDVLAKDVISDKGLILAAENLVLNDFIISKLKTIGIQSVWIYKESGATYSYYEKKEKIAQEYRDTVLTVKNILNSIVAGKKLQYHDMRQIAEAIYNNIEGTDILIQHLNELKGYDDYTYSHCVNVGFYSMLIGKRLHMPDLKLIDLIQAGLLHDIGKIKIQSELLNKKEELTDEELGVIRKHAIWGYEILAESPNISSDIKEAALMHHERLDGSGYPLGSKGDDIGEYARIVAVADVYDAMTSDRPYKKKVTPFEAFNMFLTSGVCTFDTVVTQTFLLNFSTHLVGARVQLDNGQVGEIVYIPPHAIINPIVRVGSTFLKIAGNGSPRIAGFV</sequence>
<comment type="caution">
    <text evidence="3">The sequence shown here is derived from an EMBL/GenBank/DDBJ whole genome shotgun (WGS) entry which is preliminary data.</text>
</comment>
<dbReference type="EC" id="3.1.4.52" evidence="3"/>
<dbReference type="Pfam" id="PF13487">
    <property type="entry name" value="HD_5"/>
    <property type="match status" value="1"/>
</dbReference>
<evidence type="ECO:0000259" key="2">
    <source>
        <dbReference type="PROSITE" id="PS51832"/>
    </source>
</evidence>
<dbReference type="Proteomes" id="UP000191554">
    <property type="component" value="Unassembled WGS sequence"/>
</dbReference>
<name>A0A1V4SQ29_RUMHU</name>
<evidence type="ECO:0000259" key="1">
    <source>
        <dbReference type="PROSITE" id="PS51831"/>
    </source>
</evidence>
<dbReference type="AlphaFoldDB" id="A0A1V4SQ29"/>
<keyword evidence="3" id="KW-0378">Hydrolase</keyword>
<proteinExistence type="predicted"/>
<reference evidence="3 4" key="1">
    <citation type="submission" date="2017-03" db="EMBL/GenBank/DDBJ databases">
        <title>Genome sequence of Clostridium hungatei DSM 14427.</title>
        <authorList>
            <person name="Poehlein A."/>
            <person name="Daniel R."/>
        </authorList>
    </citation>
    <scope>NUCLEOTIDE SEQUENCE [LARGE SCALE GENOMIC DNA]</scope>
    <source>
        <strain evidence="3 4">DSM 14427</strain>
    </source>
</reference>
<dbReference type="RefSeq" id="WP_080062924.1">
    <property type="nucleotide sequence ID" value="NZ_MZGX01000002.1"/>
</dbReference>
<evidence type="ECO:0000313" key="4">
    <source>
        <dbReference type="Proteomes" id="UP000191554"/>
    </source>
</evidence>
<organism evidence="3 4">
    <name type="scientific">Ruminiclostridium hungatei</name>
    <name type="common">Clostridium hungatei</name>
    <dbReference type="NCBI Taxonomy" id="48256"/>
    <lineage>
        <taxon>Bacteria</taxon>
        <taxon>Bacillati</taxon>
        <taxon>Bacillota</taxon>
        <taxon>Clostridia</taxon>
        <taxon>Eubacteriales</taxon>
        <taxon>Oscillospiraceae</taxon>
        <taxon>Ruminiclostridium</taxon>
    </lineage>
</organism>
<dbReference type="SUPFAM" id="SSF109604">
    <property type="entry name" value="HD-domain/PDEase-like"/>
    <property type="match status" value="1"/>
</dbReference>
<feature type="domain" description="HD-GYP" evidence="2">
    <location>
        <begin position="109"/>
        <end position="305"/>
    </location>
</feature>
<dbReference type="PROSITE" id="PS51832">
    <property type="entry name" value="HD_GYP"/>
    <property type="match status" value="1"/>
</dbReference>
<dbReference type="SMART" id="SM00471">
    <property type="entry name" value="HDc"/>
    <property type="match status" value="1"/>
</dbReference>
<dbReference type="PANTHER" id="PTHR43155:SF2">
    <property type="entry name" value="CYCLIC DI-GMP PHOSPHODIESTERASE PA4108"/>
    <property type="match status" value="1"/>
</dbReference>
<dbReference type="EMBL" id="MZGX01000002">
    <property type="protein sequence ID" value="OPX45972.1"/>
    <property type="molecule type" value="Genomic_DNA"/>
</dbReference>
<dbReference type="InterPro" id="IPR037522">
    <property type="entry name" value="HD_GYP_dom"/>
</dbReference>
<dbReference type="PANTHER" id="PTHR43155">
    <property type="entry name" value="CYCLIC DI-GMP PHOSPHODIESTERASE PA4108-RELATED"/>
    <property type="match status" value="1"/>
</dbReference>
<evidence type="ECO:0000313" key="3">
    <source>
        <dbReference type="EMBL" id="OPX45972.1"/>
    </source>
</evidence>
<dbReference type="GO" id="GO:0071111">
    <property type="term" value="F:cyclic-guanylate-specific phosphodiesterase activity"/>
    <property type="evidence" value="ECO:0007669"/>
    <property type="project" value="UniProtKB-EC"/>
</dbReference>
<dbReference type="CDD" id="cd00077">
    <property type="entry name" value="HDc"/>
    <property type="match status" value="1"/>
</dbReference>
<dbReference type="NCBIfam" id="TIGR00277">
    <property type="entry name" value="HDIG"/>
    <property type="match status" value="1"/>
</dbReference>
<dbReference type="InterPro" id="IPR003607">
    <property type="entry name" value="HD/PDEase_dom"/>
</dbReference>